<dbReference type="OrthoDB" id="9793561at2"/>
<feature type="chain" id="PRO_5021811179" description="Porin" evidence="1">
    <location>
        <begin position="24"/>
        <end position="214"/>
    </location>
</feature>
<dbReference type="EMBL" id="VIKS01000006">
    <property type="protein sequence ID" value="TQV87680.1"/>
    <property type="molecule type" value="Genomic_DNA"/>
</dbReference>
<dbReference type="RefSeq" id="WP_142893341.1">
    <property type="nucleotide sequence ID" value="NZ_ML660163.1"/>
</dbReference>
<dbReference type="SUPFAM" id="SSF56935">
    <property type="entry name" value="Porins"/>
    <property type="match status" value="1"/>
</dbReference>
<evidence type="ECO:0000313" key="2">
    <source>
        <dbReference type="EMBL" id="TQV87680.1"/>
    </source>
</evidence>
<sequence>MKARTLGLLAASLIGIQANNSHADSLSYEGNLTLASRYMFRGFDLSDSDPVVQGDFTISHASGFSIGAWASQYDVVTDDGIETDLVVSYETEISDSVSVNIGLTEYTYSGDTDSTTEYYAGLSVENFGVTYYRDTDLKNDYYSLDAEFDLMTALSLAFHIGHNSPDNGVSHEDYNIGLGYAVNRHLSLSANYSLLELDGADDDNNFAVSVNYLF</sequence>
<feature type="signal peptide" evidence="1">
    <location>
        <begin position="1"/>
        <end position="23"/>
    </location>
</feature>
<dbReference type="Proteomes" id="UP000315439">
    <property type="component" value="Unassembled WGS sequence"/>
</dbReference>
<dbReference type="NCBIfam" id="TIGR02001">
    <property type="entry name" value="gcw_chp"/>
    <property type="match status" value="1"/>
</dbReference>
<keyword evidence="3" id="KW-1185">Reference proteome</keyword>
<evidence type="ECO:0000256" key="1">
    <source>
        <dbReference type="SAM" id="SignalP"/>
    </source>
</evidence>
<evidence type="ECO:0000313" key="3">
    <source>
        <dbReference type="Proteomes" id="UP000315439"/>
    </source>
</evidence>
<accession>A0A545UDZ7</accession>
<keyword evidence="1" id="KW-0732">Signal</keyword>
<protein>
    <recommendedName>
        <fullName evidence="4">Porin</fullName>
    </recommendedName>
</protein>
<reference evidence="2 3" key="1">
    <citation type="submission" date="2019-07" db="EMBL/GenBank/DDBJ databases">
        <title>Draft genome for Aliikangiella sp. M105.</title>
        <authorList>
            <person name="Wang G."/>
        </authorList>
    </citation>
    <scope>NUCLEOTIDE SEQUENCE [LARGE SCALE GENOMIC DNA]</scope>
    <source>
        <strain evidence="2 3">M105</strain>
    </source>
</reference>
<dbReference type="InterPro" id="IPR023614">
    <property type="entry name" value="Porin_dom_sf"/>
</dbReference>
<dbReference type="Pfam" id="PF09694">
    <property type="entry name" value="Gcw_chp"/>
    <property type="match status" value="1"/>
</dbReference>
<evidence type="ECO:0008006" key="4">
    <source>
        <dbReference type="Google" id="ProtNLM"/>
    </source>
</evidence>
<dbReference type="AlphaFoldDB" id="A0A545UDZ7"/>
<dbReference type="Gene3D" id="2.40.160.10">
    <property type="entry name" value="Porin"/>
    <property type="match status" value="1"/>
</dbReference>
<proteinExistence type="predicted"/>
<organism evidence="2 3">
    <name type="scientific">Aliikangiella coralliicola</name>
    <dbReference type="NCBI Taxonomy" id="2592383"/>
    <lineage>
        <taxon>Bacteria</taxon>
        <taxon>Pseudomonadati</taxon>
        <taxon>Pseudomonadota</taxon>
        <taxon>Gammaproteobacteria</taxon>
        <taxon>Oceanospirillales</taxon>
        <taxon>Pleioneaceae</taxon>
        <taxon>Aliikangiella</taxon>
    </lineage>
</organism>
<name>A0A545UDZ7_9GAMM</name>
<dbReference type="InterPro" id="IPR010239">
    <property type="entry name" value="CHP02001"/>
</dbReference>
<comment type="caution">
    <text evidence="2">The sequence shown here is derived from an EMBL/GenBank/DDBJ whole genome shotgun (WGS) entry which is preliminary data.</text>
</comment>
<gene>
    <name evidence="2" type="ORF">FLL46_09855</name>
</gene>